<evidence type="ECO:0000313" key="2">
    <source>
        <dbReference type="Proteomes" id="UP000318053"/>
    </source>
</evidence>
<evidence type="ECO:0008006" key="3">
    <source>
        <dbReference type="Google" id="ProtNLM"/>
    </source>
</evidence>
<dbReference type="OrthoDB" id="8757337at2"/>
<keyword evidence="2" id="KW-1185">Reference proteome</keyword>
<reference evidence="1 2" key="1">
    <citation type="submission" date="2019-02" db="EMBL/GenBank/DDBJ databases">
        <title>Deep-cultivation of Planctomycetes and their phenomic and genomic characterization uncovers novel biology.</title>
        <authorList>
            <person name="Wiegand S."/>
            <person name="Jogler M."/>
            <person name="Boedeker C."/>
            <person name="Pinto D."/>
            <person name="Vollmers J."/>
            <person name="Rivas-Marin E."/>
            <person name="Kohn T."/>
            <person name="Peeters S.H."/>
            <person name="Heuer A."/>
            <person name="Rast P."/>
            <person name="Oberbeckmann S."/>
            <person name="Bunk B."/>
            <person name="Jeske O."/>
            <person name="Meyerdierks A."/>
            <person name="Storesund J.E."/>
            <person name="Kallscheuer N."/>
            <person name="Luecker S."/>
            <person name="Lage O.M."/>
            <person name="Pohl T."/>
            <person name="Merkel B.J."/>
            <person name="Hornburger P."/>
            <person name="Mueller R.-W."/>
            <person name="Bruemmer F."/>
            <person name="Labrenz M."/>
            <person name="Spormann A.M."/>
            <person name="Op Den Camp H."/>
            <person name="Overmann J."/>
            <person name="Amann R."/>
            <person name="Jetten M.S.M."/>
            <person name="Mascher T."/>
            <person name="Medema M.H."/>
            <person name="Devos D.P."/>
            <person name="Kaster A.-K."/>
            <person name="Ovreas L."/>
            <person name="Rohde M."/>
            <person name="Galperin M.Y."/>
            <person name="Jogler C."/>
        </authorList>
    </citation>
    <scope>NUCLEOTIDE SEQUENCE [LARGE SCALE GENOMIC DNA]</scope>
    <source>
        <strain evidence="1 2">CA85</strain>
    </source>
</reference>
<dbReference type="Proteomes" id="UP000318053">
    <property type="component" value="Unassembled WGS sequence"/>
</dbReference>
<dbReference type="RefSeq" id="WP_146392961.1">
    <property type="nucleotide sequence ID" value="NZ_SJPK01000012.1"/>
</dbReference>
<protein>
    <recommendedName>
        <fullName evidence="3">Transposase</fullName>
    </recommendedName>
</protein>
<name>A0A5C5X2Z0_9BACT</name>
<evidence type="ECO:0000313" key="1">
    <source>
        <dbReference type="EMBL" id="TWT56552.1"/>
    </source>
</evidence>
<comment type="caution">
    <text evidence="1">The sequence shown here is derived from an EMBL/GenBank/DDBJ whole genome shotgun (WGS) entry which is preliminary data.</text>
</comment>
<dbReference type="EMBL" id="SJPK01000012">
    <property type="protein sequence ID" value="TWT56552.1"/>
    <property type="molecule type" value="Genomic_DNA"/>
</dbReference>
<gene>
    <name evidence="1" type="ORF">CA85_40850</name>
</gene>
<dbReference type="AlphaFoldDB" id="A0A5C5X2Z0"/>
<dbReference type="NCBIfam" id="NF047593">
    <property type="entry name" value="IS66_ISAeme5_TnpA"/>
    <property type="match status" value="1"/>
</dbReference>
<sequence length="129" mass="14153">MARSKRSVEKEEFWRLVLDEHAASGLSIKAFCKREAVSEASFYFWRRELAIRHEQSGQTPNSPAIIPVRVVDSDSCNSQADLTDGDQRPASSGVVEVTVPRGITLRADAATDAQHVTAWLLALSRVAAS</sequence>
<proteinExistence type="predicted"/>
<accession>A0A5C5X2Z0</accession>
<organism evidence="1 2">
    <name type="scientific">Allorhodopirellula solitaria</name>
    <dbReference type="NCBI Taxonomy" id="2527987"/>
    <lineage>
        <taxon>Bacteria</taxon>
        <taxon>Pseudomonadati</taxon>
        <taxon>Planctomycetota</taxon>
        <taxon>Planctomycetia</taxon>
        <taxon>Pirellulales</taxon>
        <taxon>Pirellulaceae</taxon>
        <taxon>Allorhodopirellula</taxon>
    </lineage>
</organism>